<reference evidence="4 5" key="1">
    <citation type="submission" date="2009-04" db="EMBL/GenBank/DDBJ databases">
        <authorList>
            <person name="Sebastian Y."/>
            <person name="Madupu R."/>
            <person name="Durkin A.S."/>
            <person name="Torralba M."/>
            <person name="Methe B."/>
            <person name="Sutton G.G."/>
            <person name="Strausberg R.L."/>
            <person name="Nelson K.E."/>
        </authorList>
    </citation>
    <scope>NUCLEOTIDE SEQUENCE [LARGE SCALE GENOMIC DNA]</scope>
    <source>
        <strain evidence="5">ATCC 35406 / BCRC 14492 / JCM 8526 / NCTC 13058 / HG 370</strain>
    </source>
</reference>
<dbReference type="SUPFAM" id="SSF48452">
    <property type="entry name" value="TPR-like"/>
    <property type="match status" value="1"/>
</dbReference>
<name>C3J9E8_POREA</name>
<evidence type="ECO:0000313" key="4">
    <source>
        <dbReference type="EMBL" id="EEN83303.1"/>
    </source>
</evidence>
<evidence type="ECO:0000256" key="1">
    <source>
        <dbReference type="PROSITE-ProRule" id="PRU00339"/>
    </source>
</evidence>
<evidence type="ECO:0000256" key="3">
    <source>
        <dbReference type="SAM" id="SignalP"/>
    </source>
</evidence>
<dbReference type="SMART" id="SM00028">
    <property type="entry name" value="TPR"/>
    <property type="match status" value="1"/>
</dbReference>
<organism evidence="4 5">
    <name type="scientific">Porphyromonas endodontalis (strain ATCC 35406 / DSM 24491 / JCM 8526 / CCUG 16442 / BCRC 14492 / NCTC 13058 / HG 370)</name>
    <name type="common">Bacteroides endodontalis</name>
    <dbReference type="NCBI Taxonomy" id="553175"/>
    <lineage>
        <taxon>Bacteria</taxon>
        <taxon>Pseudomonadati</taxon>
        <taxon>Bacteroidota</taxon>
        <taxon>Bacteroidia</taxon>
        <taxon>Bacteroidales</taxon>
        <taxon>Porphyromonadaceae</taxon>
        <taxon>Porphyromonas</taxon>
    </lineage>
</organism>
<feature type="repeat" description="TPR" evidence="1">
    <location>
        <begin position="64"/>
        <end position="97"/>
    </location>
</feature>
<keyword evidence="5" id="KW-1185">Reference proteome</keyword>
<dbReference type="PROSITE" id="PS50005">
    <property type="entry name" value="TPR"/>
    <property type="match status" value="1"/>
</dbReference>
<dbReference type="Gene3D" id="1.25.40.10">
    <property type="entry name" value="Tetratricopeptide repeat domain"/>
    <property type="match status" value="1"/>
</dbReference>
<dbReference type="AlphaFoldDB" id="C3J9E8"/>
<feature type="signal peptide" evidence="3">
    <location>
        <begin position="1"/>
        <end position="22"/>
    </location>
</feature>
<sequence length="267" mass="29802">MYHPMKRFLLLICLFVSALAHAQNTAGVVPNEADIKAQYDKEQYTQAIEGYRELLLASKAIPSAALYYNLGNAYYRNGELGWAILSYERALRLAPRDKYVRHNLQIAASQTTDRLEYYTSYSQGVWHSICYALPPTAWMVISLFLFILLAVATLAFIFMRKKVIRQVAFYTSLASLVLFIFCGFVTRSLIHNYRDGSEAIVIEGQVAAKSAPSGAATTLFVLHEGSKIKLEDLPEENGQVAITLPDGTLGWVSSKAILAIYPFSLNP</sequence>
<comment type="caution">
    <text evidence="4">The sequence shown here is derived from an EMBL/GenBank/DDBJ whole genome shotgun (WGS) entry which is preliminary data.</text>
</comment>
<proteinExistence type="predicted"/>
<dbReference type="PROSITE" id="PS50293">
    <property type="entry name" value="TPR_REGION"/>
    <property type="match status" value="1"/>
</dbReference>
<feature type="chain" id="PRO_5002928009" evidence="3">
    <location>
        <begin position="23"/>
        <end position="267"/>
    </location>
</feature>
<accession>C3J9E8</accession>
<protein>
    <submittedName>
        <fullName evidence="4">Tetratricopeptide repeat protein</fullName>
    </submittedName>
</protein>
<feature type="transmembrane region" description="Helical" evidence="2">
    <location>
        <begin position="137"/>
        <end position="158"/>
    </location>
</feature>
<keyword evidence="2" id="KW-1133">Transmembrane helix</keyword>
<feature type="transmembrane region" description="Helical" evidence="2">
    <location>
        <begin position="167"/>
        <end position="186"/>
    </location>
</feature>
<keyword evidence="2" id="KW-0812">Transmembrane</keyword>
<gene>
    <name evidence="4" type="ORF">POREN0001_1092</name>
</gene>
<dbReference type="InterPro" id="IPR011990">
    <property type="entry name" value="TPR-like_helical_dom_sf"/>
</dbReference>
<dbReference type="eggNOG" id="COG0457">
    <property type="taxonomic scope" value="Bacteria"/>
</dbReference>
<dbReference type="Pfam" id="PF00515">
    <property type="entry name" value="TPR_1"/>
    <property type="match status" value="1"/>
</dbReference>
<dbReference type="InterPro" id="IPR019734">
    <property type="entry name" value="TPR_rpt"/>
</dbReference>
<dbReference type="Proteomes" id="UP000004295">
    <property type="component" value="Unassembled WGS sequence"/>
</dbReference>
<evidence type="ECO:0000313" key="5">
    <source>
        <dbReference type="Proteomes" id="UP000004295"/>
    </source>
</evidence>
<dbReference type="STRING" id="553175.POREN0001_1092"/>
<keyword evidence="1" id="KW-0802">TPR repeat</keyword>
<keyword evidence="2" id="KW-0472">Membrane</keyword>
<keyword evidence="3" id="KW-0732">Signal</keyword>
<evidence type="ECO:0000256" key="2">
    <source>
        <dbReference type="SAM" id="Phobius"/>
    </source>
</evidence>
<dbReference type="EMBL" id="ACNN01000012">
    <property type="protein sequence ID" value="EEN83303.1"/>
    <property type="molecule type" value="Genomic_DNA"/>
</dbReference>